<dbReference type="InterPro" id="IPR004655">
    <property type="entry name" value="FabH"/>
</dbReference>
<evidence type="ECO:0000259" key="16">
    <source>
        <dbReference type="Pfam" id="PF08541"/>
    </source>
</evidence>
<feature type="active site" evidence="15">
    <location>
        <position position="249"/>
    </location>
</feature>
<dbReference type="InterPro" id="IPR013751">
    <property type="entry name" value="ACP_syn_III_N"/>
</dbReference>
<dbReference type="NCBIfam" id="TIGR00747">
    <property type="entry name" value="fabH"/>
    <property type="match status" value="1"/>
</dbReference>
<sequence length="324" mass="35733">MTHAKITAVGSYKPSKVLTNEDMEQLVETSDDWIISRTGIKERRIAADDEFTSDLCYEAIKNLEKKYNKDISDVDLIIVSTLTPDYRTPSVASYVQGRLGLENAAAIDVNAACAGFVYGINMANAYISSGMYNKIIVVAGEVLSKITDYSDRNTCVLFGDGAGAFLIENDEESSFITSTSGSEGKLAESLYCTDVSKTMFGKDLEQIGFVNQNGKEVYKWAIKMVPREIEKVAEKANVELKDVDWFVPHSANLKMIQNICKRSEYPFERTLHSLVYYGNTSSATIPLAIDDAVDRGDIKKGETLLLFGFGGGLTYSSSLIKWGI</sequence>
<comment type="catalytic activity">
    <reaction evidence="12">
        <text>2-methylpropanoyl-CoA + malonyl-[ACP] + H(+) = 4-methyl-3-oxopentanoyl-[ACP] + CO2 + CoA</text>
        <dbReference type="Rhea" id="RHEA:42268"/>
        <dbReference type="Rhea" id="RHEA-COMP:9623"/>
        <dbReference type="Rhea" id="RHEA-COMP:9940"/>
        <dbReference type="ChEBI" id="CHEBI:15378"/>
        <dbReference type="ChEBI" id="CHEBI:16526"/>
        <dbReference type="ChEBI" id="CHEBI:57287"/>
        <dbReference type="ChEBI" id="CHEBI:57338"/>
        <dbReference type="ChEBI" id="CHEBI:78449"/>
        <dbReference type="ChEBI" id="CHEBI:78820"/>
        <dbReference type="EC" id="2.3.1.300"/>
    </reaction>
    <physiologicalReaction direction="left-to-right" evidence="12">
        <dbReference type="Rhea" id="RHEA:42269"/>
    </physiologicalReaction>
</comment>
<accession>A0AAP1WL65</accession>
<evidence type="ECO:0000256" key="2">
    <source>
        <dbReference type="ARBA" id="ARBA00008642"/>
    </source>
</evidence>
<comment type="similarity">
    <text evidence="2 15">Belongs to the thiolase-like superfamily. FabH family.</text>
</comment>
<dbReference type="GO" id="GO:0005737">
    <property type="term" value="C:cytoplasm"/>
    <property type="evidence" value="ECO:0007669"/>
    <property type="project" value="UniProtKB-SubCell"/>
</dbReference>
<dbReference type="PANTHER" id="PTHR34069">
    <property type="entry name" value="3-OXOACYL-[ACYL-CARRIER-PROTEIN] SYNTHASE 3"/>
    <property type="match status" value="1"/>
</dbReference>
<keyword evidence="9 15" id="KW-0012">Acyltransferase</keyword>
<comment type="catalytic activity">
    <reaction evidence="10">
        <text>malonyl-[ACP] + acetyl-CoA + H(+) = 3-oxobutanoyl-[ACP] + CO2 + CoA</text>
        <dbReference type="Rhea" id="RHEA:12080"/>
        <dbReference type="Rhea" id="RHEA-COMP:9623"/>
        <dbReference type="Rhea" id="RHEA-COMP:9625"/>
        <dbReference type="ChEBI" id="CHEBI:15378"/>
        <dbReference type="ChEBI" id="CHEBI:16526"/>
        <dbReference type="ChEBI" id="CHEBI:57287"/>
        <dbReference type="ChEBI" id="CHEBI:57288"/>
        <dbReference type="ChEBI" id="CHEBI:78449"/>
        <dbReference type="ChEBI" id="CHEBI:78450"/>
        <dbReference type="EC" id="2.3.1.180"/>
    </reaction>
    <physiologicalReaction direction="left-to-right" evidence="10">
        <dbReference type="Rhea" id="RHEA:12081"/>
    </physiologicalReaction>
</comment>
<dbReference type="Proteomes" id="UP001223261">
    <property type="component" value="Chromosome"/>
</dbReference>
<reference evidence="18" key="1">
    <citation type="journal article" date="2023" name="Antibiotics">
        <title>Prevalence and Molecular Characterization of Methicillin-Resistant Staphylococci (MRS) and Mammaliicocci (MRM) in Dromedary Camels from Algeria: First Detection of SCCmec-mecC Hybrid in Methicillin-Resistant Mammaliicoccus lentus.</title>
        <authorList>
            <person name="Belhout C."/>
            <person name="Boyen F."/>
            <person name="Vereecke N."/>
            <person name="Theuns S."/>
            <person name="Taibi N."/>
            <person name="Stegger M."/>
            <person name="de la Fe-Rodriguez P.Y."/>
            <person name="Bouayad L."/>
            <person name="Elgroud R."/>
            <person name="Butaye P."/>
        </authorList>
    </citation>
    <scope>NUCLEOTIDE SEQUENCE</scope>
    <source>
        <strain evidence="18">7048</strain>
    </source>
</reference>
<comment type="caution">
    <text evidence="15">Lacks conserved residue(s) required for the propagation of feature annotation.</text>
</comment>
<dbReference type="EMBL" id="CP118848">
    <property type="protein sequence ID" value="WHI59839.1"/>
    <property type="molecule type" value="Genomic_DNA"/>
</dbReference>
<dbReference type="NCBIfam" id="NF006829">
    <property type="entry name" value="PRK09352.1"/>
    <property type="match status" value="1"/>
</dbReference>
<evidence type="ECO:0000259" key="17">
    <source>
        <dbReference type="Pfam" id="PF08545"/>
    </source>
</evidence>
<evidence type="ECO:0000256" key="13">
    <source>
        <dbReference type="ARBA" id="ARBA00052985"/>
    </source>
</evidence>
<dbReference type="GO" id="GO:0044550">
    <property type="term" value="P:secondary metabolite biosynthetic process"/>
    <property type="evidence" value="ECO:0007669"/>
    <property type="project" value="TreeGrafter"/>
</dbReference>
<dbReference type="HAMAP" id="MF_01815">
    <property type="entry name" value="FabH"/>
    <property type="match status" value="1"/>
</dbReference>
<feature type="active site" evidence="15">
    <location>
        <position position="279"/>
    </location>
</feature>
<evidence type="ECO:0000256" key="4">
    <source>
        <dbReference type="ARBA" id="ARBA00022516"/>
    </source>
</evidence>
<feature type="domain" description="Beta-ketoacyl-[acyl-carrier-protein] synthase III C-terminal" evidence="16">
    <location>
        <begin position="234"/>
        <end position="322"/>
    </location>
</feature>
<dbReference type="RefSeq" id="WP_064211384.1">
    <property type="nucleotide sequence ID" value="NZ_CP118848.1"/>
</dbReference>
<organism evidence="18 19">
    <name type="scientific">Mammaliicoccus lentus</name>
    <name type="common">Staphylococcus lentus</name>
    <dbReference type="NCBI Taxonomy" id="42858"/>
    <lineage>
        <taxon>Bacteria</taxon>
        <taxon>Bacillati</taxon>
        <taxon>Bacillota</taxon>
        <taxon>Bacilli</taxon>
        <taxon>Bacillales</taxon>
        <taxon>Staphylococcaceae</taxon>
        <taxon>Mammaliicoccus</taxon>
    </lineage>
</organism>
<evidence type="ECO:0000256" key="6">
    <source>
        <dbReference type="ARBA" id="ARBA00022832"/>
    </source>
</evidence>
<dbReference type="CDD" id="cd00830">
    <property type="entry name" value="KAS_III"/>
    <property type="match status" value="1"/>
</dbReference>
<dbReference type="InterPro" id="IPR016039">
    <property type="entry name" value="Thiolase-like"/>
</dbReference>
<keyword evidence="3 15" id="KW-0963">Cytoplasm</keyword>
<evidence type="ECO:0000256" key="12">
    <source>
        <dbReference type="ARBA" id="ARBA00052467"/>
    </source>
</evidence>
<comment type="subunit">
    <text evidence="15">Homodimer.</text>
</comment>
<proteinExistence type="inferred from homology"/>
<comment type="subcellular location">
    <subcellularLocation>
        <location evidence="15">Cytoplasm</location>
    </subcellularLocation>
</comment>
<comment type="pathway">
    <text evidence="1 15">Lipid metabolism; fatty acid biosynthesis.</text>
</comment>
<dbReference type="Pfam" id="PF08541">
    <property type="entry name" value="ACP_syn_III_C"/>
    <property type="match status" value="1"/>
</dbReference>
<comment type="catalytic activity">
    <reaction evidence="13">
        <text>3-methylbutanoyl-CoA + malonyl-[ACP] + H(+) = 5-methyl-3-oxohexanoyl-[ACP] + CO2 + CoA</text>
        <dbReference type="Rhea" id="RHEA:42272"/>
        <dbReference type="Rhea" id="RHEA-COMP:9623"/>
        <dbReference type="Rhea" id="RHEA-COMP:9941"/>
        <dbReference type="ChEBI" id="CHEBI:15378"/>
        <dbReference type="ChEBI" id="CHEBI:16526"/>
        <dbReference type="ChEBI" id="CHEBI:57287"/>
        <dbReference type="ChEBI" id="CHEBI:57345"/>
        <dbReference type="ChEBI" id="CHEBI:78449"/>
        <dbReference type="ChEBI" id="CHEBI:78822"/>
        <dbReference type="EC" id="2.3.1.300"/>
    </reaction>
    <physiologicalReaction direction="left-to-right" evidence="13">
        <dbReference type="Rhea" id="RHEA:42273"/>
    </physiologicalReaction>
</comment>
<dbReference type="AlphaFoldDB" id="A0AAP1WL65"/>
<evidence type="ECO:0000256" key="3">
    <source>
        <dbReference type="ARBA" id="ARBA00022490"/>
    </source>
</evidence>
<evidence type="ECO:0000256" key="11">
    <source>
        <dbReference type="ARBA" id="ARBA00052407"/>
    </source>
</evidence>
<keyword evidence="6 15" id="KW-0276">Fatty acid metabolism</keyword>
<name>A0AAP1WL65_MAMLE</name>
<evidence type="ECO:0000256" key="7">
    <source>
        <dbReference type="ARBA" id="ARBA00023098"/>
    </source>
</evidence>
<comment type="function">
    <text evidence="14">Catalyzes the condensation reaction of fatty acid synthesis by the addition to an acyl acceptor of two carbons from malonyl-ACP. Catalyzes the first condensation reaction which initiates fatty acid synthesis and may therefore play a role in governing the total rate of fatty acid production. Possesses both acetoacetyl-ACP synthase and acetyl transacylase activities. Has some substrate preference for butyryl- and isobutyryl-CoA. Its substrate specificity determines the biosynthesis of branched-chain of fatty acids.</text>
</comment>
<evidence type="ECO:0000313" key="18">
    <source>
        <dbReference type="EMBL" id="WHI59839.1"/>
    </source>
</evidence>
<feature type="active site" evidence="15">
    <location>
        <position position="113"/>
    </location>
</feature>
<dbReference type="Pfam" id="PF08545">
    <property type="entry name" value="ACP_syn_III"/>
    <property type="match status" value="1"/>
</dbReference>
<evidence type="ECO:0000256" key="14">
    <source>
        <dbReference type="ARBA" id="ARBA00055526"/>
    </source>
</evidence>
<keyword evidence="7 15" id="KW-0443">Lipid metabolism</keyword>
<dbReference type="GO" id="GO:0033818">
    <property type="term" value="F:beta-ketoacyl-acyl-carrier-protein synthase III activity"/>
    <property type="evidence" value="ECO:0007669"/>
    <property type="project" value="UniProtKB-UniRule"/>
</dbReference>
<dbReference type="InterPro" id="IPR013747">
    <property type="entry name" value="ACP_syn_III_C"/>
</dbReference>
<evidence type="ECO:0000256" key="5">
    <source>
        <dbReference type="ARBA" id="ARBA00022679"/>
    </source>
</evidence>
<dbReference type="Gene3D" id="3.40.47.10">
    <property type="match status" value="1"/>
</dbReference>
<keyword evidence="15" id="KW-0511">Multifunctional enzyme</keyword>
<evidence type="ECO:0000256" key="9">
    <source>
        <dbReference type="ARBA" id="ARBA00023315"/>
    </source>
</evidence>
<evidence type="ECO:0000256" key="8">
    <source>
        <dbReference type="ARBA" id="ARBA00023160"/>
    </source>
</evidence>
<comment type="catalytic activity">
    <reaction evidence="11">
        <text>(2S)-2-methylbutanoyl-CoA + malonyl-[ACP] + H(+) = (4S)-4-methyl-3-oxohexanoyl-[ACP] + CO2 + CoA</text>
        <dbReference type="Rhea" id="RHEA:42276"/>
        <dbReference type="Rhea" id="RHEA-COMP:9623"/>
        <dbReference type="Rhea" id="RHEA-COMP:17148"/>
        <dbReference type="ChEBI" id="CHEBI:15378"/>
        <dbReference type="ChEBI" id="CHEBI:16526"/>
        <dbReference type="ChEBI" id="CHEBI:57287"/>
        <dbReference type="ChEBI" id="CHEBI:78449"/>
        <dbReference type="ChEBI" id="CHEBI:88166"/>
        <dbReference type="ChEBI" id="CHEBI:167462"/>
        <dbReference type="EC" id="2.3.1.300"/>
    </reaction>
    <physiologicalReaction direction="left-to-right" evidence="11">
        <dbReference type="Rhea" id="RHEA:42277"/>
    </physiologicalReaction>
</comment>
<evidence type="ECO:0000256" key="10">
    <source>
        <dbReference type="ARBA" id="ARBA00051096"/>
    </source>
</evidence>
<protein>
    <recommendedName>
        <fullName evidence="15">Beta-ketoacyl-[acyl-carrier-protein] synthase III</fullName>
        <shortName evidence="15">Beta-ketoacyl-ACP synthase III</shortName>
        <shortName evidence="15">KAS III</shortName>
        <ecNumber evidence="15">2.3.1.180</ecNumber>
    </recommendedName>
    <alternativeName>
        <fullName evidence="15">3-oxoacyl-[acyl-carrier-protein] synthase 3</fullName>
    </alternativeName>
    <alternativeName>
        <fullName evidence="15">3-oxoacyl-[acyl-carrier-protein] synthase III</fullName>
    </alternativeName>
</protein>
<dbReference type="SUPFAM" id="SSF53901">
    <property type="entry name" value="Thiolase-like"/>
    <property type="match status" value="1"/>
</dbReference>
<evidence type="ECO:0000256" key="15">
    <source>
        <dbReference type="HAMAP-Rule" id="MF_01815"/>
    </source>
</evidence>
<dbReference type="FunFam" id="3.40.47.10:FF:000004">
    <property type="entry name" value="3-oxoacyl-[acyl-carrier-protein] synthase 3"/>
    <property type="match status" value="1"/>
</dbReference>
<dbReference type="GO" id="GO:0004315">
    <property type="term" value="F:3-oxoacyl-[acyl-carrier-protein] synthase activity"/>
    <property type="evidence" value="ECO:0007669"/>
    <property type="project" value="InterPro"/>
</dbReference>
<keyword evidence="5 15" id="KW-0808">Transferase</keyword>
<dbReference type="EC" id="2.3.1.180" evidence="15"/>
<dbReference type="GO" id="GO:0006633">
    <property type="term" value="P:fatty acid biosynthetic process"/>
    <property type="evidence" value="ECO:0007669"/>
    <property type="project" value="UniProtKB-UniRule"/>
</dbReference>
<evidence type="ECO:0000256" key="1">
    <source>
        <dbReference type="ARBA" id="ARBA00005194"/>
    </source>
</evidence>
<comment type="domain">
    <text evidence="15">The last Arg residue of the ACP-binding site is essential for the weak association between ACP/AcpP and FabH.</text>
</comment>
<comment type="function">
    <text evidence="15">Catalyzes the condensation reaction of fatty acid synthesis by the addition to an acyl acceptor of two carbons from malonyl-ACP. Catalyzes the first condensation reaction which initiates fatty acid synthesis and may therefore play a role in governing the total rate of fatty acid production. Possesses both acetoacetyl-ACP synthase and acetyl transacylase activities. Its substrate specificity determines the biosynthesis of branched-chain and/or straight-chain of fatty acids.</text>
</comment>
<gene>
    <name evidence="15" type="primary">fabH</name>
    <name evidence="18" type="ORF">PYH69_14195</name>
</gene>
<dbReference type="PANTHER" id="PTHR34069:SF2">
    <property type="entry name" value="BETA-KETOACYL-[ACYL-CARRIER-PROTEIN] SYNTHASE III"/>
    <property type="match status" value="1"/>
</dbReference>
<keyword evidence="4 15" id="KW-0444">Lipid biosynthesis</keyword>
<evidence type="ECO:0000313" key="19">
    <source>
        <dbReference type="Proteomes" id="UP001223261"/>
    </source>
</evidence>
<feature type="domain" description="Beta-ketoacyl-[acyl-carrier-protein] synthase III N-terminal" evidence="17">
    <location>
        <begin position="107"/>
        <end position="184"/>
    </location>
</feature>
<keyword evidence="8 15" id="KW-0275">Fatty acid biosynthesis</keyword>